<protein>
    <submittedName>
        <fullName evidence="1">Uncharacterized protein</fullName>
    </submittedName>
</protein>
<evidence type="ECO:0000313" key="2">
    <source>
        <dbReference type="Proteomes" id="UP001140513"/>
    </source>
</evidence>
<proteinExistence type="predicted"/>
<dbReference type="RefSeq" id="XP_056072679.1">
    <property type="nucleotide sequence ID" value="XM_056212371.1"/>
</dbReference>
<evidence type="ECO:0000313" key="1">
    <source>
        <dbReference type="EMBL" id="KAJ4355553.1"/>
    </source>
</evidence>
<reference evidence="1" key="1">
    <citation type="submission" date="2022-10" db="EMBL/GenBank/DDBJ databases">
        <title>Tapping the CABI collections for fungal endophytes: first genome assemblies for Collariella, Neodidymelliopsis, Ascochyta clinopodiicola, Didymella pomorum, Didymosphaeria variabile, Neocosmospora piperis and Neocucurbitaria cava.</title>
        <authorList>
            <person name="Hill R."/>
        </authorList>
    </citation>
    <scope>NUCLEOTIDE SEQUENCE</scope>
    <source>
        <strain evidence="1">IMI 356815</strain>
    </source>
</reference>
<dbReference type="Proteomes" id="UP001140513">
    <property type="component" value="Unassembled WGS sequence"/>
</dbReference>
<dbReference type="GeneID" id="80907101"/>
<dbReference type="AlphaFoldDB" id="A0A9W9CCF9"/>
<name>A0A9W9CCF9_9PLEO</name>
<comment type="caution">
    <text evidence="1">The sequence shown here is derived from an EMBL/GenBank/DDBJ whole genome shotgun (WGS) entry which is preliminary data.</text>
</comment>
<accession>A0A9W9CCF9</accession>
<dbReference type="OrthoDB" id="3691215at2759"/>
<dbReference type="EMBL" id="JAPEUX010000003">
    <property type="protein sequence ID" value="KAJ4355553.1"/>
    <property type="molecule type" value="Genomic_DNA"/>
</dbReference>
<keyword evidence="2" id="KW-1185">Reference proteome</keyword>
<gene>
    <name evidence="1" type="ORF">N0V89_003571</name>
</gene>
<sequence length="424" mass="49147">MPKRRALSASAVAIDNIKRAKVSKQTVNEAIINNQKQSAFFAKLNYDVRCVIYDHLYEHLPPLARKWHANGVPQDDCCQGLILSCKLANIELLDAAGRHWKTYLNGFQKEFEIYYGKPITIRRDIPMQPGWGALRSVTLSIVVKYLHSRKDHPLGFQHRLDIDVRLRHPFNPLRRLVERPFDKVTLLFTCPEIESAPPEDVIRSLWHHLKEMHDDVGEIISLQCLRFMCEDDRDKLHGNLNANKWGGANDEHRFARTQWDRLCLPSFLGDTRSYGGDYDEAHTVKRIQTKEIAFAWDYRGSSGPLNGILLGRKRRYQQARVEELAQEDLLDLPMDIEEYDKEWPYKCYLDLQCWDGIRNNDSDSLAGMWVIGHPKRWMLASLETIDEQLDWHGVRQGLDHGRVEEVECEGVGKPIVERTIEATP</sequence>
<organism evidence="1 2">
    <name type="scientific">Didymosphaeria variabile</name>
    <dbReference type="NCBI Taxonomy" id="1932322"/>
    <lineage>
        <taxon>Eukaryota</taxon>
        <taxon>Fungi</taxon>
        <taxon>Dikarya</taxon>
        <taxon>Ascomycota</taxon>
        <taxon>Pezizomycotina</taxon>
        <taxon>Dothideomycetes</taxon>
        <taxon>Pleosporomycetidae</taxon>
        <taxon>Pleosporales</taxon>
        <taxon>Massarineae</taxon>
        <taxon>Didymosphaeriaceae</taxon>
        <taxon>Didymosphaeria</taxon>
    </lineage>
</organism>